<dbReference type="EMBL" id="LHPG02000002">
    <property type="protein sequence ID" value="PRW60514.1"/>
    <property type="molecule type" value="Genomic_DNA"/>
</dbReference>
<comment type="caution">
    <text evidence="1">The sequence shown here is derived from an EMBL/GenBank/DDBJ whole genome shotgun (WGS) entry which is preliminary data.</text>
</comment>
<gene>
    <name evidence="1" type="ORF">C2E21_1065</name>
</gene>
<dbReference type="Proteomes" id="UP000239899">
    <property type="component" value="Unassembled WGS sequence"/>
</dbReference>
<dbReference type="OrthoDB" id="565040at2759"/>
<dbReference type="Gene3D" id="3.10.490.10">
    <property type="entry name" value="Gamma-glutamyl cyclotransferase-like"/>
    <property type="match status" value="1"/>
</dbReference>
<keyword evidence="2" id="KW-1185">Reference proteome</keyword>
<dbReference type="AlphaFoldDB" id="A0A2P6U2H7"/>
<proteinExistence type="predicted"/>
<evidence type="ECO:0000313" key="1">
    <source>
        <dbReference type="EMBL" id="PRW60514.1"/>
    </source>
</evidence>
<sequence length="262" mass="29058">MILGANAPVEAAIPDLAPAGGSAAVEPAIPAPFELSDDFDGLACSNGLMTIAGFGSLLSETSARSTFPELHNFRMGRLRGWRRVFAHQCDIFFARGIARPETREVSSLSVEEHPDSEIIVTLFEVECTPASISAFIEREHEFRFMCVHPLELGGSPAGRRAVVCARWSDEEYRARRCPPHEWVRRYGKHGVQQIWTDDVLPCRVYMRHCVLAAERLGAEAYASFLDGTYLSDRQTTLRQHLAANPSIMEELPPPSLIGRYSG</sequence>
<organism evidence="1 2">
    <name type="scientific">Chlorella sorokiniana</name>
    <name type="common">Freshwater green alga</name>
    <dbReference type="NCBI Taxonomy" id="3076"/>
    <lineage>
        <taxon>Eukaryota</taxon>
        <taxon>Viridiplantae</taxon>
        <taxon>Chlorophyta</taxon>
        <taxon>core chlorophytes</taxon>
        <taxon>Trebouxiophyceae</taxon>
        <taxon>Chlorellales</taxon>
        <taxon>Chlorellaceae</taxon>
        <taxon>Chlorella clade</taxon>
        <taxon>Chlorella</taxon>
    </lineage>
</organism>
<dbReference type="PANTHER" id="PTHR35748:SF1">
    <property type="entry name" value="OS05G0358400 PROTEIN"/>
    <property type="match status" value="1"/>
</dbReference>
<dbReference type="PANTHER" id="PTHR35748">
    <property type="entry name" value="OS05G0358400 PROTEIN"/>
    <property type="match status" value="1"/>
</dbReference>
<protein>
    <submittedName>
        <fullName evidence="1">Uncharacterized protein</fullName>
    </submittedName>
</protein>
<evidence type="ECO:0000313" key="2">
    <source>
        <dbReference type="Proteomes" id="UP000239899"/>
    </source>
</evidence>
<reference evidence="1 2" key="1">
    <citation type="journal article" date="2018" name="Plant J.">
        <title>Genome sequences of Chlorella sorokiniana UTEX 1602 and Micractinium conductrix SAG 241.80: implications to maltose excretion by a green alga.</title>
        <authorList>
            <person name="Arriola M.B."/>
            <person name="Velmurugan N."/>
            <person name="Zhang Y."/>
            <person name="Plunkett M.H."/>
            <person name="Hondzo H."/>
            <person name="Barney B.M."/>
        </authorList>
    </citation>
    <scope>NUCLEOTIDE SEQUENCE [LARGE SCALE GENOMIC DNA]</scope>
    <source>
        <strain evidence="2">UTEX 1602</strain>
    </source>
</reference>
<name>A0A2P6U2H7_CHLSO</name>
<accession>A0A2P6U2H7</accession>